<name>A0A284S946_ARMOS</name>
<protein>
    <submittedName>
        <fullName evidence="1">Uncharacterized protein</fullName>
    </submittedName>
</protein>
<sequence length="322" mass="36433">MPTSQLSYQSDPVKQTTTLADDANLPKRQLPWGLQTLQCDKDQIIQDWNAIVTTASSALVSLGDTPRPLKPPGYRMSRRLFPFSLILTEGIRISRFCKDLAGRRLGNQLQEYHISFAELYSQISSTSSVIILDLGVMSSEPKYTRLYIALYDTEGGNGKYHWALIIHDPWLRLSKRISLYQIKRTGNHSWALSASNNARLLARNTLLCLVELPCLTISPSLARRFFAAQSPLQGSTPLLPGQADWSCAQWIIRCLDQAVQHRYFYSPLPDCQSAQTFYRYISLSKGQRFEGAKYGRFIFDPARSHEILGTVIDGVHVLDARF</sequence>
<dbReference type="InterPro" id="IPR054208">
    <property type="entry name" value="DUF6914"/>
</dbReference>
<evidence type="ECO:0000313" key="1">
    <source>
        <dbReference type="EMBL" id="SJL17529.1"/>
    </source>
</evidence>
<dbReference type="OrthoDB" id="2925295at2759"/>
<evidence type="ECO:0000313" key="2">
    <source>
        <dbReference type="Proteomes" id="UP000219338"/>
    </source>
</evidence>
<dbReference type="AlphaFoldDB" id="A0A284S946"/>
<proteinExistence type="predicted"/>
<organism evidence="1 2">
    <name type="scientific">Armillaria ostoyae</name>
    <name type="common">Armillaria root rot fungus</name>
    <dbReference type="NCBI Taxonomy" id="47428"/>
    <lineage>
        <taxon>Eukaryota</taxon>
        <taxon>Fungi</taxon>
        <taxon>Dikarya</taxon>
        <taxon>Basidiomycota</taxon>
        <taxon>Agaricomycotina</taxon>
        <taxon>Agaricomycetes</taxon>
        <taxon>Agaricomycetidae</taxon>
        <taxon>Agaricales</taxon>
        <taxon>Marasmiineae</taxon>
        <taxon>Physalacriaceae</taxon>
        <taxon>Armillaria</taxon>
    </lineage>
</organism>
<keyword evidence="2" id="KW-1185">Reference proteome</keyword>
<accession>A0A284S946</accession>
<dbReference type="Pfam" id="PF21858">
    <property type="entry name" value="DUF6914"/>
    <property type="match status" value="1"/>
</dbReference>
<gene>
    <name evidence="1" type="ORF">ARMOST_21081</name>
</gene>
<dbReference type="Proteomes" id="UP000219338">
    <property type="component" value="Unassembled WGS sequence"/>
</dbReference>
<dbReference type="EMBL" id="FUEG01000045">
    <property type="protein sequence ID" value="SJL17529.1"/>
    <property type="molecule type" value="Genomic_DNA"/>
</dbReference>
<reference evidence="2" key="1">
    <citation type="journal article" date="2017" name="Nat. Ecol. Evol.">
        <title>Genome expansion and lineage-specific genetic innovations in the forest pathogenic fungi Armillaria.</title>
        <authorList>
            <person name="Sipos G."/>
            <person name="Prasanna A.N."/>
            <person name="Walter M.C."/>
            <person name="O'Connor E."/>
            <person name="Balint B."/>
            <person name="Krizsan K."/>
            <person name="Kiss B."/>
            <person name="Hess J."/>
            <person name="Varga T."/>
            <person name="Slot J."/>
            <person name="Riley R."/>
            <person name="Boka B."/>
            <person name="Rigling D."/>
            <person name="Barry K."/>
            <person name="Lee J."/>
            <person name="Mihaltcheva S."/>
            <person name="LaButti K."/>
            <person name="Lipzen A."/>
            <person name="Waldron R."/>
            <person name="Moloney N.M."/>
            <person name="Sperisen C."/>
            <person name="Kredics L."/>
            <person name="Vagvoelgyi C."/>
            <person name="Patrignani A."/>
            <person name="Fitzpatrick D."/>
            <person name="Nagy I."/>
            <person name="Doyle S."/>
            <person name="Anderson J.B."/>
            <person name="Grigoriev I.V."/>
            <person name="Gueldener U."/>
            <person name="Muensterkoetter M."/>
            <person name="Nagy L.G."/>
        </authorList>
    </citation>
    <scope>NUCLEOTIDE SEQUENCE [LARGE SCALE GENOMIC DNA]</scope>
    <source>
        <strain evidence="2">C18/9</strain>
    </source>
</reference>